<feature type="region of interest" description="Disordered" evidence="1">
    <location>
        <begin position="304"/>
        <end position="351"/>
    </location>
</feature>
<organism evidence="2 3">
    <name type="scientific">Coccidioides immitis RMSCC 2394</name>
    <dbReference type="NCBI Taxonomy" id="404692"/>
    <lineage>
        <taxon>Eukaryota</taxon>
        <taxon>Fungi</taxon>
        <taxon>Dikarya</taxon>
        <taxon>Ascomycota</taxon>
        <taxon>Pezizomycotina</taxon>
        <taxon>Eurotiomycetes</taxon>
        <taxon>Eurotiomycetidae</taxon>
        <taxon>Onygenales</taxon>
        <taxon>Onygenaceae</taxon>
        <taxon>Coccidioides</taxon>
    </lineage>
</organism>
<protein>
    <submittedName>
        <fullName evidence="2">Uncharacterized protein</fullName>
    </submittedName>
</protein>
<dbReference type="InterPro" id="IPR022190">
    <property type="entry name" value="DUF3716"/>
</dbReference>
<dbReference type="Proteomes" id="UP000054565">
    <property type="component" value="Unassembled WGS sequence"/>
</dbReference>
<evidence type="ECO:0000313" key="2">
    <source>
        <dbReference type="EMBL" id="KMP07977.1"/>
    </source>
</evidence>
<feature type="compositionally biased region" description="Polar residues" evidence="1">
    <location>
        <begin position="304"/>
        <end position="314"/>
    </location>
</feature>
<sequence>MVCAKRFAVLSLLVPGPSSPSGHSNCYASVPYRFPTAIQLQGLEVISDALVGRVRWDNPTVIEELDILFGPHEKKAQQFISDWRLKATQIALDTIVKSYQIEKRAFGKTRIASTILSAVAFAQAINKELKTILANMSKETPSVNDKSDLTALNSKVVKALQQTSGILKEIQEIQEINFIAVFNIKNTLTSACKPTSVRFFVWGSTQAATAIGSLGIRRPIEWRSNPVDDRFLDVKPIGKGSQMNAVIVYTRGHARHRPCAACAKGNGPFLQCVVAESTSGLVVGKGACASCIWSNSPHACSLRSGVTGSQSSPLQEVLGTPSRVPPGRKAKLVAAPGPDREASQSSSAPERVSLKPYPHLQGYIFAYQPNGLTVKSAIEEPCIWDDEKKSCVDCLERQTRTCRDVPESAVDVIHKLLYLREEYHSFDAADPCRPYHVKNMSILVREFRGLDSGAAKC</sequence>
<reference evidence="3" key="1">
    <citation type="journal article" date="2010" name="Genome Res.">
        <title>Population genomic sequencing of Coccidioides fungi reveals recent hybridization and transposon control.</title>
        <authorList>
            <person name="Neafsey D.E."/>
            <person name="Barker B.M."/>
            <person name="Sharpton T.J."/>
            <person name="Stajich J.E."/>
            <person name="Park D.J."/>
            <person name="Whiston E."/>
            <person name="Hung C.-Y."/>
            <person name="McMahan C."/>
            <person name="White J."/>
            <person name="Sykes S."/>
            <person name="Heiman D."/>
            <person name="Young S."/>
            <person name="Zeng Q."/>
            <person name="Abouelleil A."/>
            <person name="Aftuck L."/>
            <person name="Bessette D."/>
            <person name="Brown A."/>
            <person name="FitzGerald M."/>
            <person name="Lui A."/>
            <person name="Macdonald J.P."/>
            <person name="Priest M."/>
            <person name="Orbach M.J."/>
            <person name="Galgiani J.N."/>
            <person name="Kirkland T.N."/>
            <person name="Cole G.T."/>
            <person name="Birren B.W."/>
            <person name="Henn M.R."/>
            <person name="Taylor J.W."/>
            <person name="Rounsley S.D."/>
        </authorList>
    </citation>
    <scope>NUCLEOTIDE SEQUENCE [LARGE SCALE GENOMIC DNA]</scope>
    <source>
        <strain evidence="3">RMSCC 2394</strain>
    </source>
</reference>
<dbReference type="Pfam" id="PF12511">
    <property type="entry name" value="DUF3716"/>
    <property type="match status" value="1"/>
</dbReference>
<dbReference type="AlphaFoldDB" id="A0A0J7BD19"/>
<dbReference type="EMBL" id="DS028097">
    <property type="protein sequence ID" value="KMP07977.1"/>
    <property type="molecule type" value="Genomic_DNA"/>
</dbReference>
<proteinExistence type="predicted"/>
<gene>
    <name evidence="2" type="ORF">CIRG_07658</name>
</gene>
<name>A0A0J7BD19_COCIT</name>
<dbReference type="STRING" id="404692.A0A0J7BD19"/>
<evidence type="ECO:0000256" key="1">
    <source>
        <dbReference type="SAM" id="MobiDB-lite"/>
    </source>
</evidence>
<evidence type="ECO:0000313" key="3">
    <source>
        <dbReference type="Proteomes" id="UP000054565"/>
    </source>
</evidence>
<accession>A0A0J7BD19</accession>